<dbReference type="SUPFAM" id="SSF56112">
    <property type="entry name" value="Protein kinase-like (PK-like)"/>
    <property type="match status" value="1"/>
</dbReference>
<comment type="caution">
    <text evidence="2">The sequence shown here is derived from an EMBL/GenBank/DDBJ whole genome shotgun (WGS) entry which is preliminary data.</text>
</comment>
<reference evidence="2 3" key="1">
    <citation type="journal article" date="2016" name="Genome Biol. Evol.">
        <title>Gene Family Evolution Reflects Adaptation to Soil Environmental Stressors in the Genome of the Collembolan Orchesella cincta.</title>
        <authorList>
            <person name="Faddeeva-Vakhrusheva A."/>
            <person name="Derks M.F."/>
            <person name="Anvar S.Y."/>
            <person name="Agamennone V."/>
            <person name="Suring W."/>
            <person name="Smit S."/>
            <person name="van Straalen N.M."/>
            <person name="Roelofs D."/>
        </authorList>
    </citation>
    <scope>NUCLEOTIDE SEQUENCE [LARGE SCALE GENOMIC DNA]</scope>
    <source>
        <tissue evidence="2">Mixed pool</tissue>
    </source>
</reference>
<evidence type="ECO:0000313" key="3">
    <source>
        <dbReference type="Proteomes" id="UP000094527"/>
    </source>
</evidence>
<name>A0A1D2N9M5_ORCCI</name>
<evidence type="ECO:0000313" key="2">
    <source>
        <dbReference type="EMBL" id="ODN01959.1"/>
    </source>
</evidence>
<accession>A0A1D2N9M5</accession>
<organism evidence="2 3">
    <name type="scientific">Orchesella cincta</name>
    <name type="common">Springtail</name>
    <name type="synonym">Podura cincta</name>
    <dbReference type="NCBI Taxonomy" id="48709"/>
    <lineage>
        <taxon>Eukaryota</taxon>
        <taxon>Metazoa</taxon>
        <taxon>Ecdysozoa</taxon>
        <taxon>Arthropoda</taxon>
        <taxon>Hexapoda</taxon>
        <taxon>Collembola</taxon>
        <taxon>Entomobryomorpha</taxon>
        <taxon>Entomobryoidea</taxon>
        <taxon>Orchesellidae</taxon>
        <taxon>Orchesellinae</taxon>
        <taxon>Orchesella</taxon>
    </lineage>
</organism>
<protein>
    <submittedName>
        <fullName evidence="2">Transformation/transcription domain-associated protein</fullName>
    </submittedName>
</protein>
<proteinExistence type="predicted"/>
<dbReference type="Proteomes" id="UP000094527">
    <property type="component" value="Unassembled WGS sequence"/>
</dbReference>
<dbReference type="InterPro" id="IPR011009">
    <property type="entry name" value="Kinase-like_dom_sf"/>
</dbReference>
<dbReference type="STRING" id="48709.A0A1D2N9M5"/>
<feature type="region of interest" description="Disordered" evidence="1">
    <location>
        <begin position="1"/>
        <end position="22"/>
    </location>
</feature>
<evidence type="ECO:0000256" key="1">
    <source>
        <dbReference type="SAM" id="MobiDB-lite"/>
    </source>
</evidence>
<dbReference type="OrthoDB" id="5570127at2759"/>
<sequence>MDIADPTSLPTTRNQAKRDCQAEHEVYGPKTRRGFPPTSSGRRLSSWELSLLEMFELVCSKLGFEADSLGKGEILTHGALRDIFQGIQQGLVYVDVLKNWAAQNYVSVSDYLYFTTEMCLNILAEYAFQLTSLQPEGLNIHSDTGLVNISYFKFDTDACQLTVPFTLTSNLYEFMTENGVNGPLTFGLKALAKCLAHPNYKLEAILRPILKDEMLANVKRNEGENCLGWETPMETYDPETVTDLVNNAVSAIMNRLSGITGDVDVGKVNELIAAASSVDNLYRMDPSSYHWL</sequence>
<gene>
    <name evidence="2" type="ORF">Ocin01_04720</name>
</gene>
<dbReference type="AlphaFoldDB" id="A0A1D2N9M5"/>
<dbReference type="EMBL" id="LJIJ01000132">
    <property type="protein sequence ID" value="ODN01959.1"/>
    <property type="molecule type" value="Genomic_DNA"/>
</dbReference>
<keyword evidence="3" id="KW-1185">Reference proteome</keyword>